<evidence type="ECO:0000256" key="6">
    <source>
        <dbReference type="ARBA" id="ARBA00022449"/>
    </source>
</evidence>
<evidence type="ECO:0000256" key="10">
    <source>
        <dbReference type="ARBA" id="ARBA00022906"/>
    </source>
</evidence>
<dbReference type="GO" id="GO:0008324">
    <property type="term" value="F:monoatomic cation transmembrane transporter activity"/>
    <property type="evidence" value="ECO:0007669"/>
    <property type="project" value="InterPro"/>
</dbReference>
<dbReference type="GO" id="GO:0006829">
    <property type="term" value="P:zinc ion transport"/>
    <property type="evidence" value="ECO:0007669"/>
    <property type="project" value="UniProtKB-KW"/>
</dbReference>
<dbReference type="InterPro" id="IPR037129">
    <property type="entry name" value="XPA_sf"/>
</dbReference>
<feature type="transmembrane region" description="Helical" evidence="23">
    <location>
        <begin position="535"/>
        <end position="558"/>
    </location>
</feature>
<feature type="transmembrane region" description="Helical" evidence="23">
    <location>
        <begin position="449"/>
        <end position="471"/>
    </location>
</feature>
<protein>
    <recommendedName>
        <fullName evidence="19">Proton-coupled zinc antiporter SLC30A9, mitochondrial</fullName>
    </recommendedName>
    <alternativeName>
        <fullName evidence="18">Solute carrier family 30 member 9</fullName>
    </alternativeName>
    <alternativeName>
        <fullName evidence="20">Zinc transporter 9</fullName>
    </alternativeName>
</protein>
<dbReference type="GO" id="GO:0015297">
    <property type="term" value="F:antiporter activity"/>
    <property type="evidence" value="ECO:0007669"/>
    <property type="project" value="UniProtKB-KW"/>
</dbReference>
<evidence type="ECO:0000256" key="21">
    <source>
        <dbReference type="ARBA" id="ARBA00048349"/>
    </source>
</evidence>
<evidence type="ECO:0000256" key="3">
    <source>
        <dbReference type="ARBA" id="ARBA00004240"/>
    </source>
</evidence>
<feature type="transmembrane region" description="Helical" evidence="23">
    <location>
        <begin position="505"/>
        <end position="523"/>
    </location>
</feature>
<evidence type="ECO:0000256" key="8">
    <source>
        <dbReference type="ARBA" id="ARBA00022824"/>
    </source>
</evidence>
<feature type="region of interest" description="Disordered" evidence="22">
    <location>
        <begin position="60"/>
        <end position="92"/>
    </location>
</feature>
<keyword evidence="7 23" id="KW-0812">Transmembrane</keyword>
<evidence type="ECO:0000256" key="19">
    <source>
        <dbReference type="ARBA" id="ARBA00034845"/>
    </source>
</evidence>
<keyword evidence="9" id="KW-0862">Zinc</keyword>
<evidence type="ECO:0000256" key="11">
    <source>
        <dbReference type="ARBA" id="ARBA00022989"/>
    </source>
</evidence>
<comment type="subcellular location">
    <subcellularLocation>
        <location evidence="3">Endoplasmic reticulum</location>
    </subcellularLocation>
    <subcellularLocation>
        <location evidence="2">Mitochondrion membrane</location>
        <topology evidence="2">Multi-pass membrane protein</topology>
    </subcellularLocation>
    <subcellularLocation>
        <location evidence="1">Nucleus</location>
    </subcellularLocation>
</comment>
<comment type="catalytic activity">
    <reaction evidence="21">
        <text>Zn(2+)(in) + 2 H(+)(out) = Zn(2+)(out) + 2 H(+)(in)</text>
        <dbReference type="Rhea" id="RHEA:72627"/>
        <dbReference type="ChEBI" id="CHEBI:15378"/>
        <dbReference type="ChEBI" id="CHEBI:29105"/>
    </reaction>
</comment>
<evidence type="ECO:0000256" key="20">
    <source>
        <dbReference type="ARBA" id="ARBA00034922"/>
    </source>
</evidence>
<evidence type="ECO:0000256" key="5">
    <source>
        <dbReference type="ARBA" id="ARBA00022448"/>
    </source>
</evidence>
<keyword evidence="14" id="KW-0496">Mitochondrion</keyword>
<evidence type="ECO:0000256" key="16">
    <source>
        <dbReference type="ARBA" id="ARBA00023163"/>
    </source>
</evidence>
<feature type="domain" description="Cation efflux protein transmembrane" evidence="24">
    <location>
        <begin position="347"/>
        <end position="557"/>
    </location>
</feature>
<feature type="transmembrane region" description="Helical" evidence="23">
    <location>
        <begin position="414"/>
        <end position="437"/>
    </location>
</feature>
<dbReference type="InterPro" id="IPR058533">
    <property type="entry name" value="Cation_efflux_TM"/>
</dbReference>
<dbReference type="GO" id="GO:0031966">
    <property type="term" value="C:mitochondrial membrane"/>
    <property type="evidence" value="ECO:0007669"/>
    <property type="project" value="UniProtKB-SubCell"/>
</dbReference>
<name>A0A1B0BDW5_9MUSC</name>
<evidence type="ECO:0000256" key="12">
    <source>
        <dbReference type="ARBA" id="ARBA00023015"/>
    </source>
</evidence>
<evidence type="ECO:0000256" key="17">
    <source>
        <dbReference type="ARBA" id="ARBA00023242"/>
    </source>
</evidence>
<accession>A0A1B0BDW5</accession>
<dbReference type="PANTHER" id="PTHR13414:SF9">
    <property type="entry name" value="PROTON-COUPLED ZINC ANTIPORTER SLC30A9, MITOCHONDRIAL"/>
    <property type="match status" value="1"/>
</dbReference>
<dbReference type="VEuPathDB" id="VectorBase:GPPI026929"/>
<dbReference type="Gene3D" id="1.20.1510.10">
    <property type="entry name" value="Cation efflux protein transmembrane domain"/>
    <property type="match status" value="1"/>
</dbReference>
<evidence type="ECO:0000256" key="23">
    <source>
        <dbReference type="SAM" id="Phobius"/>
    </source>
</evidence>
<feature type="compositionally biased region" description="Low complexity" evidence="22">
    <location>
        <begin position="60"/>
        <end position="87"/>
    </location>
</feature>
<dbReference type="SUPFAM" id="SSF46955">
    <property type="entry name" value="Putative DNA-binding domain"/>
    <property type="match status" value="1"/>
</dbReference>
<keyword evidence="16" id="KW-0804">Transcription</keyword>
<dbReference type="InterPro" id="IPR027469">
    <property type="entry name" value="Cation_efflux_TMD_sf"/>
</dbReference>
<sequence>MLPRSVDLVRSLHLKQCFIGQQALKRFHRLILLSGYGEIVPIKIARTICSHKDKKLAASAFTTTSSSGSTRDSLITTQTKTTENTATEPKAVSETQLASLMSADAPTQTKKLEIETSKGILSITTTIEDSKINEIVFEKTNSLTIDTPIETTAESILKKEADVIPTITKELSKTTNAVIKQVNAAAKAASMTIQMSKATSDELLTKKTSSSKAASEVKTKPKRIKVDCNRSSLERNFITPARAMSDFLLKAADLEPLPKIKRRSPYEQEPPITVYWRKDVEAKAIEVWGSKEILLRETLKRELERKTHQQNIFTVKRRLRDYRREMGYRTTTIEDEPGLRGKSGKVVLIAIGINGLNFLFKVGGWLYSGSHSMFAEAVHSLADTINQLILAYGIHKSTQMADPDHPYGYSNMKYVSSLISGVGIFCVGTGLSVYHGITGIMNPEPMENFLWALFILGGSLVSEGATLLVAVNEIRRAAKLSGIPFKEYVITGKDPCVNVVLTEDAAAVASVVVAACCMGVSIYTGSPVYDAVGSLLVGSLLGAVASFIIYTNVAALVGRSIPQEHLERINSELESDIMIRAIHDVKGIDMGNSLVRYKAEIDFDGRELTRFYFDKQELSELLKVVKSFQTVDELEQFLLSHGENIVDLMGGEIDRIEMKLRKKFPEIRHCDLEIL</sequence>
<dbReference type="InterPro" id="IPR002524">
    <property type="entry name" value="Cation_efflux"/>
</dbReference>
<organism evidence="25 26">
    <name type="scientific">Glossina palpalis gambiensis</name>
    <dbReference type="NCBI Taxonomy" id="67801"/>
    <lineage>
        <taxon>Eukaryota</taxon>
        <taxon>Metazoa</taxon>
        <taxon>Ecdysozoa</taxon>
        <taxon>Arthropoda</taxon>
        <taxon>Hexapoda</taxon>
        <taxon>Insecta</taxon>
        <taxon>Pterygota</taxon>
        <taxon>Neoptera</taxon>
        <taxon>Endopterygota</taxon>
        <taxon>Diptera</taxon>
        <taxon>Brachycera</taxon>
        <taxon>Muscomorpha</taxon>
        <taxon>Hippoboscoidea</taxon>
        <taxon>Glossinidae</taxon>
        <taxon>Glossina</taxon>
    </lineage>
</organism>
<evidence type="ECO:0000256" key="4">
    <source>
        <dbReference type="ARBA" id="ARBA00008873"/>
    </source>
</evidence>
<keyword evidence="17" id="KW-0539">Nucleus</keyword>
<dbReference type="STRING" id="67801.A0A1B0BDW5"/>
<dbReference type="InterPro" id="IPR009061">
    <property type="entry name" value="DNA-bd_dom_put_sf"/>
</dbReference>
<evidence type="ECO:0000256" key="13">
    <source>
        <dbReference type="ARBA" id="ARBA00023065"/>
    </source>
</evidence>
<dbReference type="EnsemblMetazoa" id="GPPI026929-RA">
    <property type="protein sequence ID" value="GPPI026929-PA"/>
    <property type="gene ID" value="GPPI026929"/>
</dbReference>
<evidence type="ECO:0000256" key="18">
    <source>
        <dbReference type="ARBA" id="ARBA00033405"/>
    </source>
</evidence>
<evidence type="ECO:0000259" key="24">
    <source>
        <dbReference type="Pfam" id="PF01545"/>
    </source>
</evidence>
<dbReference type="NCBIfam" id="TIGR01297">
    <property type="entry name" value="CDF"/>
    <property type="match status" value="1"/>
</dbReference>
<dbReference type="Pfam" id="PF01545">
    <property type="entry name" value="Cation_efflux"/>
    <property type="match status" value="1"/>
</dbReference>
<keyword evidence="26" id="KW-1185">Reference proteome</keyword>
<comment type="similarity">
    <text evidence="4">Belongs to the cation diffusion facilitator (CDF) transporter (TC 2.A.4) family. SLC30A subfamily.</text>
</comment>
<keyword evidence="15 23" id="KW-0472">Membrane</keyword>
<evidence type="ECO:0000256" key="1">
    <source>
        <dbReference type="ARBA" id="ARBA00004123"/>
    </source>
</evidence>
<reference evidence="26" key="1">
    <citation type="submission" date="2015-01" db="EMBL/GenBank/DDBJ databases">
        <authorList>
            <person name="Aksoy S."/>
            <person name="Warren W."/>
            <person name="Wilson R.K."/>
        </authorList>
    </citation>
    <scope>NUCLEOTIDE SEQUENCE [LARGE SCALE GENOMIC DNA]</scope>
    <source>
        <strain evidence="26">IAEA</strain>
    </source>
</reference>
<evidence type="ECO:0000256" key="7">
    <source>
        <dbReference type="ARBA" id="ARBA00022692"/>
    </source>
</evidence>
<evidence type="ECO:0000256" key="14">
    <source>
        <dbReference type="ARBA" id="ARBA00023128"/>
    </source>
</evidence>
<keyword evidence="13" id="KW-0406">Ion transport</keyword>
<dbReference type="Gene3D" id="3.90.530.10">
    <property type="entry name" value="XPA C-terminal domain"/>
    <property type="match status" value="1"/>
</dbReference>
<keyword evidence="11 23" id="KW-1133">Transmembrane helix</keyword>
<evidence type="ECO:0000256" key="22">
    <source>
        <dbReference type="SAM" id="MobiDB-lite"/>
    </source>
</evidence>
<proteinExistence type="inferred from homology"/>
<dbReference type="AlphaFoldDB" id="A0A1B0BDW5"/>
<keyword evidence="8" id="KW-0256">Endoplasmic reticulum</keyword>
<keyword evidence="12" id="KW-0805">Transcription regulation</keyword>
<evidence type="ECO:0000256" key="9">
    <source>
        <dbReference type="ARBA" id="ARBA00022833"/>
    </source>
</evidence>
<evidence type="ECO:0000256" key="15">
    <source>
        <dbReference type="ARBA" id="ARBA00023136"/>
    </source>
</evidence>
<evidence type="ECO:0000256" key="2">
    <source>
        <dbReference type="ARBA" id="ARBA00004225"/>
    </source>
</evidence>
<dbReference type="EMBL" id="JXJN01012717">
    <property type="status" value="NOT_ANNOTATED_CDS"/>
    <property type="molecule type" value="Genomic_DNA"/>
</dbReference>
<keyword evidence="6" id="KW-0050">Antiport</keyword>
<dbReference type="GO" id="GO:0005783">
    <property type="term" value="C:endoplasmic reticulum"/>
    <property type="evidence" value="ECO:0007669"/>
    <property type="project" value="UniProtKB-SubCell"/>
</dbReference>
<feature type="transmembrane region" description="Helical" evidence="23">
    <location>
        <begin position="346"/>
        <end position="367"/>
    </location>
</feature>
<dbReference type="GO" id="GO:0005634">
    <property type="term" value="C:nucleus"/>
    <property type="evidence" value="ECO:0007669"/>
    <property type="project" value="UniProtKB-SubCell"/>
</dbReference>
<evidence type="ECO:0000313" key="25">
    <source>
        <dbReference type="EnsemblMetazoa" id="GPPI026929-PA"/>
    </source>
</evidence>
<dbReference type="PANTHER" id="PTHR13414">
    <property type="entry name" value="HUEL-CATION TRANSPORTER"/>
    <property type="match status" value="1"/>
</dbReference>
<dbReference type="Proteomes" id="UP000092460">
    <property type="component" value="Unassembled WGS sequence"/>
</dbReference>
<dbReference type="CDD" id="cd21078">
    <property type="entry name" value="NTD_ZNT9"/>
    <property type="match status" value="1"/>
</dbReference>
<dbReference type="InterPro" id="IPR040177">
    <property type="entry name" value="SLC30A9"/>
</dbReference>
<keyword evidence="10" id="KW-0864">Zinc transport</keyword>
<reference evidence="25" key="2">
    <citation type="submission" date="2020-05" db="UniProtKB">
        <authorList>
            <consortium name="EnsemblMetazoa"/>
        </authorList>
    </citation>
    <scope>IDENTIFICATION</scope>
    <source>
        <strain evidence="25">IAEA</strain>
    </source>
</reference>
<evidence type="ECO:0000313" key="26">
    <source>
        <dbReference type="Proteomes" id="UP000092460"/>
    </source>
</evidence>
<dbReference type="GO" id="GO:0006882">
    <property type="term" value="P:intracellular zinc ion homeostasis"/>
    <property type="evidence" value="ECO:0007669"/>
    <property type="project" value="TreeGrafter"/>
</dbReference>
<keyword evidence="5" id="KW-0813">Transport</keyword>
<dbReference type="SUPFAM" id="SSF161111">
    <property type="entry name" value="Cation efflux protein transmembrane domain-like"/>
    <property type="match status" value="1"/>
</dbReference>
<dbReference type="FunFam" id="1.20.1510.10:FF:000004">
    <property type="entry name" value="zinc transporter 9 isoform X1"/>
    <property type="match status" value="1"/>
</dbReference>